<dbReference type="GO" id="GO:0046872">
    <property type="term" value="F:metal ion binding"/>
    <property type="evidence" value="ECO:0007669"/>
    <property type="project" value="InterPro"/>
</dbReference>
<dbReference type="Pfam" id="PF02786">
    <property type="entry name" value="CPSase_L_D2"/>
    <property type="match status" value="1"/>
</dbReference>
<comment type="caution">
    <text evidence="6">The sequence shown here is derived from an EMBL/GenBank/DDBJ whole genome shotgun (WGS) entry which is preliminary data.</text>
</comment>
<dbReference type="Proteomes" id="UP000327000">
    <property type="component" value="Unassembled WGS sequence"/>
</dbReference>
<dbReference type="Gene3D" id="3.30.470.20">
    <property type="entry name" value="ATP-grasp fold, B domain"/>
    <property type="match status" value="1"/>
</dbReference>
<dbReference type="GO" id="GO:0005524">
    <property type="term" value="F:ATP binding"/>
    <property type="evidence" value="ECO:0007669"/>
    <property type="project" value="UniProtKB-UniRule"/>
</dbReference>
<dbReference type="Gene3D" id="3.40.50.20">
    <property type="match status" value="1"/>
</dbReference>
<dbReference type="InterPro" id="IPR052032">
    <property type="entry name" value="ATP-dep_AA_Ligase"/>
</dbReference>
<reference evidence="6 7" key="1">
    <citation type="journal article" date="2019" name="Microb. Cell Fact.">
        <title>Exploring novel herbicidin analogues by transcriptional regulator overexpression and MS/MS molecular networking.</title>
        <authorList>
            <person name="Shi Y."/>
            <person name="Gu R."/>
            <person name="Li Y."/>
            <person name="Wang X."/>
            <person name="Ren W."/>
            <person name="Li X."/>
            <person name="Wang L."/>
            <person name="Xie Y."/>
            <person name="Hong B."/>
        </authorList>
    </citation>
    <scope>NUCLEOTIDE SEQUENCE [LARGE SCALE GENOMIC DNA]</scope>
    <source>
        <strain evidence="6 7">US-43</strain>
    </source>
</reference>
<feature type="domain" description="ATP-grasp" evidence="5">
    <location>
        <begin position="110"/>
        <end position="300"/>
    </location>
</feature>
<evidence type="ECO:0000256" key="1">
    <source>
        <dbReference type="ARBA" id="ARBA00022598"/>
    </source>
</evidence>
<organism evidence="6 7">
    <name type="scientific">Streptomyces mobaraensis</name>
    <name type="common">Streptoverticillium mobaraense</name>
    <dbReference type="NCBI Taxonomy" id="35621"/>
    <lineage>
        <taxon>Bacteria</taxon>
        <taxon>Bacillati</taxon>
        <taxon>Actinomycetota</taxon>
        <taxon>Actinomycetes</taxon>
        <taxon>Kitasatosporales</taxon>
        <taxon>Streptomycetaceae</taxon>
        <taxon>Streptomyces</taxon>
    </lineage>
</organism>
<accession>A0A5N5VX74</accession>
<dbReference type="SUPFAM" id="SSF56059">
    <property type="entry name" value="Glutathione synthetase ATP-binding domain-like"/>
    <property type="match status" value="1"/>
</dbReference>
<evidence type="ECO:0000313" key="6">
    <source>
        <dbReference type="EMBL" id="KAB7833461.1"/>
    </source>
</evidence>
<keyword evidence="7" id="KW-1185">Reference proteome</keyword>
<sequence>MALLLLNRRTILSDVPGWLPAASLVVVTAASAAAGVPLRDFRHVETVPDYEDDAAVDRVVDALCRAHRIERVLTTAEIDVVRAARARERHGLPGQSVGSALAYRDKYRMKRLAARGGVPVAPMARVDDADGVRSFAARHGFPVVVKPADGGGSVGVRVLRDASAAACPPTGEGLLVERFVDGVVCHVDGLMAGGRVLHSVASRYLHSNLDTAVRGVPSVSGMLPADEPVAKRLCAAAADTVAALPPVAEVTAFHAEFFHTPDDGIVLCEIACRPGGCGIPEAFELTTGVNPYAAQLRGQAGRIRDVEVAGGRARHGWAWFPPRSGVLRRLPARCPLPGTVRYTAHGRVGAPYGGPASSTDRVAELVFRVDDGRPLEDVLREVDDWWAGAVRWG</sequence>
<evidence type="ECO:0000256" key="2">
    <source>
        <dbReference type="ARBA" id="ARBA00022741"/>
    </source>
</evidence>
<dbReference type="PROSITE" id="PS50975">
    <property type="entry name" value="ATP_GRASP"/>
    <property type="match status" value="1"/>
</dbReference>
<dbReference type="PANTHER" id="PTHR43585">
    <property type="entry name" value="FUMIPYRROLE BIOSYNTHESIS PROTEIN C"/>
    <property type="match status" value="1"/>
</dbReference>
<dbReference type="InterPro" id="IPR013815">
    <property type="entry name" value="ATP_grasp_subdomain_1"/>
</dbReference>
<evidence type="ECO:0000313" key="7">
    <source>
        <dbReference type="Proteomes" id="UP000327000"/>
    </source>
</evidence>
<dbReference type="OrthoDB" id="150319at2"/>
<proteinExistence type="predicted"/>
<dbReference type="InterPro" id="IPR011761">
    <property type="entry name" value="ATP-grasp"/>
</dbReference>
<protein>
    <recommendedName>
        <fullName evidence="5">ATP-grasp domain-containing protein</fullName>
    </recommendedName>
</protein>
<evidence type="ECO:0000256" key="3">
    <source>
        <dbReference type="ARBA" id="ARBA00022840"/>
    </source>
</evidence>
<name>A0A5N5VX74_STRMB</name>
<dbReference type="InterPro" id="IPR005479">
    <property type="entry name" value="CPAse_ATP-bd"/>
</dbReference>
<dbReference type="GO" id="GO:0016874">
    <property type="term" value="F:ligase activity"/>
    <property type="evidence" value="ECO:0007669"/>
    <property type="project" value="UniProtKB-KW"/>
</dbReference>
<dbReference type="PANTHER" id="PTHR43585:SF2">
    <property type="entry name" value="ATP-GRASP ENZYME FSQD"/>
    <property type="match status" value="1"/>
</dbReference>
<keyword evidence="2 4" id="KW-0547">Nucleotide-binding</keyword>
<dbReference type="EMBL" id="VOKX01000139">
    <property type="protein sequence ID" value="KAB7833461.1"/>
    <property type="molecule type" value="Genomic_DNA"/>
</dbReference>
<dbReference type="RefSeq" id="WP_152266172.1">
    <property type="nucleotide sequence ID" value="NZ_VOKX01000139.1"/>
</dbReference>
<dbReference type="Gene3D" id="3.30.1490.20">
    <property type="entry name" value="ATP-grasp fold, A domain"/>
    <property type="match status" value="1"/>
</dbReference>
<dbReference type="AlphaFoldDB" id="A0A5N5VX74"/>
<evidence type="ECO:0000259" key="5">
    <source>
        <dbReference type="PROSITE" id="PS50975"/>
    </source>
</evidence>
<keyword evidence="3 4" id="KW-0067">ATP-binding</keyword>
<gene>
    <name evidence="6" type="ORF">FRZ00_33820</name>
</gene>
<evidence type="ECO:0000256" key="4">
    <source>
        <dbReference type="PROSITE-ProRule" id="PRU00409"/>
    </source>
</evidence>
<keyword evidence="1" id="KW-0436">Ligase</keyword>